<gene>
    <name evidence="1" type="ORF">ACH5RR_041862</name>
</gene>
<sequence>MRSCKSFDLVICPTLNSLHARIFTRCKDVEAYISLLPEVSIKDKDAGGILEKWFEHAFTLSLSISGGSVPGITVEKCQDNNEVWKKQMANYKHVVGPIGQGQY</sequence>
<evidence type="ECO:0000313" key="2">
    <source>
        <dbReference type="Proteomes" id="UP001630127"/>
    </source>
</evidence>
<comment type="caution">
    <text evidence="1">The sequence shown here is derived from an EMBL/GenBank/DDBJ whole genome shotgun (WGS) entry which is preliminary data.</text>
</comment>
<dbReference type="AlphaFoldDB" id="A0ABD2XXX0"/>
<keyword evidence="2" id="KW-1185">Reference proteome</keyword>
<accession>A0ABD2XXX0</accession>
<name>A0ABD2XXX0_9GENT</name>
<reference evidence="1 2" key="1">
    <citation type="submission" date="2024-11" db="EMBL/GenBank/DDBJ databases">
        <title>A near-complete genome assembly of Cinchona calisaya.</title>
        <authorList>
            <person name="Lian D.C."/>
            <person name="Zhao X.W."/>
            <person name="Wei L."/>
        </authorList>
    </citation>
    <scope>NUCLEOTIDE SEQUENCE [LARGE SCALE GENOMIC DNA]</scope>
    <source>
        <tissue evidence="1">Nenye</tissue>
    </source>
</reference>
<dbReference type="EMBL" id="JBJUIK010000017">
    <property type="protein sequence ID" value="KAL3499130.1"/>
    <property type="molecule type" value="Genomic_DNA"/>
</dbReference>
<evidence type="ECO:0000313" key="1">
    <source>
        <dbReference type="EMBL" id="KAL3499130.1"/>
    </source>
</evidence>
<organism evidence="1 2">
    <name type="scientific">Cinchona calisaya</name>
    <dbReference type="NCBI Taxonomy" id="153742"/>
    <lineage>
        <taxon>Eukaryota</taxon>
        <taxon>Viridiplantae</taxon>
        <taxon>Streptophyta</taxon>
        <taxon>Embryophyta</taxon>
        <taxon>Tracheophyta</taxon>
        <taxon>Spermatophyta</taxon>
        <taxon>Magnoliopsida</taxon>
        <taxon>eudicotyledons</taxon>
        <taxon>Gunneridae</taxon>
        <taxon>Pentapetalae</taxon>
        <taxon>asterids</taxon>
        <taxon>lamiids</taxon>
        <taxon>Gentianales</taxon>
        <taxon>Rubiaceae</taxon>
        <taxon>Cinchonoideae</taxon>
        <taxon>Cinchoneae</taxon>
        <taxon>Cinchona</taxon>
    </lineage>
</organism>
<proteinExistence type="predicted"/>
<protein>
    <submittedName>
        <fullName evidence="1">Uncharacterized protein</fullName>
    </submittedName>
</protein>
<dbReference type="Proteomes" id="UP001630127">
    <property type="component" value="Unassembled WGS sequence"/>
</dbReference>